<dbReference type="AlphaFoldDB" id="A0A9J6DU45"/>
<keyword evidence="1" id="KW-1015">Disulfide bond</keyword>
<evidence type="ECO:0000256" key="2">
    <source>
        <dbReference type="SAM" id="MobiDB-lite"/>
    </source>
</evidence>
<dbReference type="Proteomes" id="UP000821866">
    <property type="component" value="Unassembled WGS sequence"/>
</dbReference>
<dbReference type="PANTHER" id="PTHR12630">
    <property type="entry name" value="N-LINKED OLIGOSACCHARIDE PROCESSING"/>
    <property type="match status" value="1"/>
</dbReference>
<keyword evidence="3" id="KW-0812">Transmembrane</keyword>
<feature type="domain" description="Glucosidase II beta subunit N-terminal" evidence="4">
    <location>
        <begin position="73"/>
        <end position="165"/>
    </location>
</feature>
<reference evidence="5" key="1">
    <citation type="journal article" date="2020" name="Cell">
        <title>Large-Scale Comparative Analyses of Tick Genomes Elucidate Their Genetic Diversity and Vector Capacities.</title>
        <authorList>
            <consortium name="Tick Genome and Microbiome Consortium (TIGMIC)"/>
            <person name="Jia N."/>
            <person name="Wang J."/>
            <person name="Shi W."/>
            <person name="Du L."/>
            <person name="Sun Y."/>
            <person name="Zhan W."/>
            <person name="Jiang J.F."/>
            <person name="Wang Q."/>
            <person name="Zhang B."/>
            <person name="Ji P."/>
            <person name="Bell-Sakyi L."/>
            <person name="Cui X.M."/>
            <person name="Yuan T.T."/>
            <person name="Jiang B.G."/>
            <person name="Yang W.F."/>
            <person name="Lam T.T."/>
            <person name="Chang Q.C."/>
            <person name="Ding S.J."/>
            <person name="Wang X.J."/>
            <person name="Zhu J.G."/>
            <person name="Ruan X.D."/>
            <person name="Zhao L."/>
            <person name="Wei J.T."/>
            <person name="Ye R.Z."/>
            <person name="Que T.C."/>
            <person name="Du C.H."/>
            <person name="Zhou Y.H."/>
            <person name="Cheng J.X."/>
            <person name="Dai P.F."/>
            <person name="Guo W.B."/>
            <person name="Han X.H."/>
            <person name="Huang E.J."/>
            <person name="Li L.F."/>
            <person name="Wei W."/>
            <person name="Gao Y.C."/>
            <person name="Liu J.Z."/>
            <person name="Shao H.Z."/>
            <person name="Wang X."/>
            <person name="Wang C.C."/>
            <person name="Yang T.C."/>
            <person name="Huo Q.B."/>
            <person name="Li W."/>
            <person name="Chen H.Y."/>
            <person name="Chen S.E."/>
            <person name="Zhou L.G."/>
            <person name="Ni X.B."/>
            <person name="Tian J.H."/>
            <person name="Sheng Y."/>
            <person name="Liu T."/>
            <person name="Pan Y.S."/>
            <person name="Xia L.Y."/>
            <person name="Li J."/>
            <person name="Zhao F."/>
            <person name="Cao W.C."/>
        </authorList>
    </citation>
    <scope>NUCLEOTIDE SEQUENCE</scope>
    <source>
        <strain evidence="5">Rmic-2018</strain>
    </source>
</reference>
<dbReference type="Gene3D" id="1.10.10.10">
    <property type="entry name" value="Winged helix-like DNA-binding domain superfamily/Winged helix DNA-binding domain"/>
    <property type="match status" value="1"/>
</dbReference>
<keyword evidence="6" id="KW-1185">Reference proteome</keyword>
<evidence type="ECO:0000256" key="3">
    <source>
        <dbReference type="SAM" id="Phobius"/>
    </source>
</evidence>
<protein>
    <recommendedName>
        <fullName evidence="4">Glucosidase II beta subunit N-terminal domain-containing protein</fullName>
    </recommendedName>
</protein>
<dbReference type="GO" id="GO:0006491">
    <property type="term" value="P:N-glycan processing"/>
    <property type="evidence" value="ECO:0007669"/>
    <property type="project" value="TreeGrafter"/>
</dbReference>
<dbReference type="SUPFAM" id="SSF57424">
    <property type="entry name" value="LDL receptor-like module"/>
    <property type="match status" value="1"/>
</dbReference>
<reference evidence="5" key="2">
    <citation type="submission" date="2021-09" db="EMBL/GenBank/DDBJ databases">
        <authorList>
            <person name="Jia N."/>
            <person name="Wang J."/>
            <person name="Shi W."/>
            <person name="Du L."/>
            <person name="Sun Y."/>
            <person name="Zhan W."/>
            <person name="Jiang J."/>
            <person name="Wang Q."/>
            <person name="Zhang B."/>
            <person name="Ji P."/>
            <person name="Sakyi L.B."/>
            <person name="Cui X."/>
            <person name="Yuan T."/>
            <person name="Jiang B."/>
            <person name="Yang W."/>
            <person name="Lam T.T.-Y."/>
            <person name="Chang Q."/>
            <person name="Ding S."/>
            <person name="Wang X."/>
            <person name="Zhu J."/>
            <person name="Ruan X."/>
            <person name="Zhao L."/>
            <person name="Wei J."/>
            <person name="Que T."/>
            <person name="Du C."/>
            <person name="Cheng J."/>
            <person name="Dai P."/>
            <person name="Han X."/>
            <person name="Huang E."/>
            <person name="Gao Y."/>
            <person name="Liu J."/>
            <person name="Shao H."/>
            <person name="Ye R."/>
            <person name="Li L."/>
            <person name="Wei W."/>
            <person name="Wang X."/>
            <person name="Wang C."/>
            <person name="Huo Q."/>
            <person name="Li W."/>
            <person name="Guo W."/>
            <person name="Chen H."/>
            <person name="Chen S."/>
            <person name="Zhou L."/>
            <person name="Zhou L."/>
            <person name="Ni X."/>
            <person name="Tian J."/>
            <person name="Zhou Y."/>
            <person name="Sheng Y."/>
            <person name="Liu T."/>
            <person name="Pan Y."/>
            <person name="Xia L."/>
            <person name="Li J."/>
            <person name="Zhao F."/>
            <person name="Cao W."/>
        </authorList>
    </citation>
    <scope>NUCLEOTIDE SEQUENCE</scope>
    <source>
        <strain evidence="5">Rmic-2018</strain>
        <tissue evidence="5">Larvae</tissue>
    </source>
</reference>
<dbReference type="GO" id="GO:0017177">
    <property type="term" value="C:glucosidase II complex"/>
    <property type="evidence" value="ECO:0007669"/>
    <property type="project" value="TreeGrafter"/>
</dbReference>
<sequence>MVKFVRPTIKRRYVFAALFVYGVVYMLAQLLSPREVDGDARRKTHVSSAAPNVTSRTSRPAVPAPARVHLPEQRVRGVSPDEVKHYAPGKTFKCLHSSGVISYDQVNDDYCDCKDGSDEPGTSACLNGRFYCKRHSAHSPKYVLSMRVNDGICDCCDGSDEWNGAILPSSLLLSAMASVKKCKTLYIATKMKANQRVDAGEKCSTVADDFEISRSTPCTLSKNKTDNKAYIGRLSCDGGTCRNR</sequence>
<evidence type="ECO:0000313" key="6">
    <source>
        <dbReference type="Proteomes" id="UP000821866"/>
    </source>
</evidence>
<dbReference type="VEuPathDB" id="VectorBase:LOC119170718"/>
<evidence type="ECO:0000313" key="5">
    <source>
        <dbReference type="EMBL" id="KAH8025440.1"/>
    </source>
</evidence>
<dbReference type="Pfam" id="PF12999">
    <property type="entry name" value="PRKCSH-like"/>
    <property type="match status" value="1"/>
</dbReference>
<evidence type="ECO:0000256" key="1">
    <source>
        <dbReference type="ARBA" id="ARBA00023157"/>
    </source>
</evidence>
<dbReference type="InterPro" id="IPR036055">
    <property type="entry name" value="LDL_receptor-like_sf"/>
</dbReference>
<dbReference type="InterPro" id="IPR036388">
    <property type="entry name" value="WH-like_DNA-bd_sf"/>
</dbReference>
<feature type="transmembrane region" description="Helical" evidence="3">
    <location>
        <begin position="12"/>
        <end position="31"/>
    </location>
</feature>
<dbReference type="PANTHER" id="PTHR12630:SF1">
    <property type="entry name" value="GLUCOSIDASE 2 SUBUNIT BETA"/>
    <property type="match status" value="1"/>
</dbReference>
<proteinExistence type="predicted"/>
<dbReference type="InterPro" id="IPR028146">
    <property type="entry name" value="PRKCSH_N"/>
</dbReference>
<accession>A0A9J6DU45</accession>
<feature type="region of interest" description="Disordered" evidence="2">
    <location>
        <begin position="38"/>
        <end position="63"/>
    </location>
</feature>
<organism evidence="5 6">
    <name type="scientific">Rhipicephalus microplus</name>
    <name type="common">Cattle tick</name>
    <name type="synonym">Boophilus microplus</name>
    <dbReference type="NCBI Taxonomy" id="6941"/>
    <lineage>
        <taxon>Eukaryota</taxon>
        <taxon>Metazoa</taxon>
        <taxon>Ecdysozoa</taxon>
        <taxon>Arthropoda</taxon>
        <taxon>Chelicerata</taxon>
        <taxon>Arachnida</taxon>
        <taxon>Acari</taxon>
        <taxon>Parasitiformes</taxon>
        <taxon>Ixodida</taxon>
        <taxon>Ixodoidea</taxon>
        <taxon>Ixodidae</taxon>
        <taxon>Rhipicephalinae</taxon>
        <taxon>Rhipicephalus</taxon>
        <taxon>Boophilus</taxon>
    </lineage>
</organism>
<name>A0A9J6DU45_RHIMP</name>
<keyword evidence="3" id="KW-0472">Membrane</keyword>
<dbReference type="InterPro" id="IPR039794">
    <property type="entry name" value="Gtb1-like"/>
</dbReference>
<gene>
    <name evidence="5" type="ORF">HPB51_007962</name>
</gene>
<feature type="compositionally biased region" description="Polar residues" evidence="2">
    <location>
        <begin position="46"/>
        <end position="58"/>
    </location>
</feature>
<keyword evidence="3" id="KW-1133">Transmembrane helix</keyword>
<evidence type="ECO:0000259" key="4">
    <source>
        <dbReference type="Pfam" id="PF12999"/>
    </source>
</evidence>
<comment type="caution">
    <text evidence="5">The sequence shown here is derived from an EMBL/GenBank/DDBJ whole genome shotgun (WGS) entry which is preliminary data.</text>
</comment>
<dbReference type="EMBL" id="JABSTU010000007">
    <property type="protein sequence ID" value="KAH8025440.1"/>
    <property type="molecule type" value="Genomic_DNA"/>
</dbReference>